<dbReference type="AlphaFoldDB" id="A0A510UNR0"/>
<organism evidence="1 2">
    <name type="scientific">Aliivibrio fischeri</name>
    <name type="common">Vibrio fischeri</name>
    <dbReference type="NCBI Taxonomy" id="668"/>
    <lineage>
        <taxon>Bacteria</taxon>
        <taxon>Pseudomonadati</taxon>
        <taxon>Pseudomonadota</taxon>
        <taxon>Gammaproteobacteria</taxon>
        <taxon>Vibrionales</taxon>
        <taxon>Vibrionaceae</taxon>
        <taxon>Aliivibrio</taxon>
    </lineage>
</organism>
<sequence>MKVIFHCKKCNSNKIHNALYIEEKKQVMATCCDCKNIIENAYHDGDSCEYCDEYTNHLDINYKKITPSDDNEAFMDYLCTKCGNLNPSI</sequence>
<comment type="caution">
    <text evidence="1">The sequence shown here is derived from an EMBL/GenBank/DDBJ whole genome shotgun (WGS) entry which is preliminary data.</text>
</comment>
<dbReference type="RefSeq" id="WP_065600176.1">
    <property type="nucleotide sequence ID" value="NZ_BJTZ01000106.1"/>
</dbReference>
<dbReference type="EMBL" id="BJTZ01000106">
    <property type="protein sequence ID" value="GEK16219.1"/>
    <property type="molecule type" value="Genomic_DNA"/>
</dbReference>
<dbReference type="Proteomes" id="UP000321787">
    <property type="component" value="Unassembled WGS sequence"/>
</dbReference>
<evidence type="ECO:0000313" key="2">
    <source>
        <dbReference type="Proteomes" id="UP000321787"/>
    </source>
</evidence>
<reference evidence="1 2" key="1">
    <citation type="submission" date="2019-07" db="EMBL/GenBank/DDBJ databases">
        <title>Whole genome shotgun sequence of Aliivibrio fischeri NBRC 101058.</title>
        <authorList>
            <person name="Hosoyama A."/>
            <person name="Uohara A."/>
            <person name="Ohji S."/>
            <person name="Ichikawa N."/>
        </authorList>
    </citation>
    <scope>NUCLEOTIDE SEQUENCE [LARGE SCALE GENOMIC DNA]</scope>
    <source>
        <strain evidence="1 2">NBRC 101058</strain>
    </source>
</reference>
<proteinExistence type="predicted"/>
<gene>
    <name evidence="1" type="ORF">AFI02nite_42550</name>
</gene>
<evidence type="ECO:0000313" key="1">
    <source>
        <dbReference type="EMBL" id="GEK16219.1"/>
    </source>
</evidence>
<protein>
    <submittedName>
        <fullName evidence="1">Uncharacterized protein</fullName>
    </submittedName>
</protein>
<accession>A0A510UNR0</accession>
<name>A0A510UNR0_ALIFS</name>